<feature type="compositionally biased region" description="Acidic residues" evidence="1">
    <location>
        <begin position="39"/>
        <end position="50"/>
    </location>
</feature>
<protein>
    <recommendedName>
        <fullName evidence="5">Lipoprotein</fullName>
    </recommendedName>
</protein>
<evidence type="ECO:0000313" key="4">
    <source>
        <dbReference type="Proteomes" id="UP000823989"/>
    </source>
</evidence>
<gene>
    <name evidence="3" type="ORF">H9891_07260</name>
</gene>
<dbReference type="Proteomes" id="UP000823989">
    <property type="component" value="Unassembled WGS sequence"/>
</dbReference>
<keyword evidence="2" id="KW-0732">Signal</keyword>
<evidence type="ECO:0000256" key="1">
    <source>
        <dbReference type="SAM" id="MobiDB-lite"/>
    </source>
</evidence>
<feature type="chain" id="PRO_5038403802" description="Lipoprotein" evidence="2">
    <location>
        <begin position="19"/>
        <end position="252"/>
    </location>
</feature>
<feature type="signal peptide" evidence="2">
    <location>
        <begin position="1"/>
        <end position="18"/>
    </location>
</feature>
<sequence length="252" mass="27376">MKRILLFALLSAVLTACGNGGNSGQKENTGEDAQNTSGETEEQGQTEEPGEGQQSEADASEIIDQAVAEWEDVSSYEARQTFTISSGDAQNVVRTITTQSEQDEVKVEVDNGSEVDSHYVIDGDHFTYEDGSINEEGTNVDMGGSTYGEIVQSLEAFKAGDATQTEEGYEIQLPVGSSEDVSSFVDQEMLESLDGAESLNGQITVMLNDEYQYTGGKMTLTLEDEGREVNMISNLEYTRIGEIDVLEKPKNM</sequence>
<evidence type="ECO:0000256" key="2">
    <source>
        <dbReference type="SAM" id="SignalP"/>
    </source>
</evidence>
<dbReference type="EMBL" id="DXHR01000025">
    <property type="protein sequence ID" value="HIW12942.1"/>
    <property type="molecule type" value="Genomic_DNA"/>
</dbReference>
<organism evidence="3 4">
    <name type="scientific">Candidatus Salinicoccus stercoripullorum</name>
    <dbReference type="NCBI Taxonomy" id="2838756"/>
    <lineage>
        <taxon>Bacteria</taxon>
        <taxon>Bacillati</taxon>
        <taxon>Bacillota</taxon>
        <taxon>Bacilli</taxon>
        <taxon>Bacillales</taxon>
        <taxon>Staphylococcaceae</taxon>
        <taxon>Salinicoccus</taxon>
    </lineage>
</organism>
<accession>A0A9D1QIS8</accession>
<feature type="region of interest" description="Disordered" evidence="1">
    <location>
        <begin position="18"/>
        <end position="58"/>
    </location>
</feature>
<reference evidence="3" key="2">
    <citation type="submission" date="2021-04" db="EMBL/GenBank/DDBJ databases">
        <authorList>
            <person name="Gilroy R."/>
        </authorList>
    </citation>
    <scope>NUCLEOTIDE SEQUENCE</scope>
    <source>
        <strain evidence="3">ChiHjej13B12-752</strain>
    </source>
</reference>
<evidence type="ECO:0008006" key="5">
    <source>
        <dbReference type="Google" id="ProtNLM"/>
    </source>
</evidence>
<dbReference type="AlphaFoldDB" id="A0A9D1QIS8"/>
<reference evidence="3" key="1">
    <citation type="journal article" date="2021" name="PeerJ">
        <title>Extensive microbial diversity within the chicken gut microbiome revealed by metagenomics and culture.</title>
        <authorList>
            <person name="Gilroy R."/>
            <person name="Ravi A."/>
            <person name="Getino M."/>
            <person name="Pursley I."/>
            <person name="Horton D.L."/>
            <person name="Alikhan N.F."/>
            <person name="Baker D."/>
            <person name="Gharbi K."/>
            <person name="Hall N."/>
            <person name="Watson M."/>
            <person name="Adriaenssens E.M."/>
            <person name="Foster-Nyarko E."/>
            <person name="Jarju S."/>
            <person name="Secka A."/>
            <person name="Antonio M."/>
            <person name="Oren A."/>
            <person name="Chaudhuri R.R."/>
            <person name="La Ragione R."/>
            <person name="Hildebrand F."/>
            <person name="Pallen M.J."/>
        </authorList>
    </citation>
    <scope>NUCLEOTIDE SEQUENCE</scope>
    <source>
        <strain evidence="3">ChiHjej13B12-752</strain>
    </source>
</reference>
<evidence type="ECO:0000313" key="3">
    <source>
        <dbReference type="EMBL" id="HIW12942.1"/>
    </source>
</evidence>
<name>A0A9D1QIS8_9STAP</name>
<dbReference type="PROSITE" id="PS51257">
    <property type="entry name" value="PROKAR_LIPOPROTEIN"/>
    <property type="match status" value="1"/>
</dbReference>
<feature type="compositionally biased region" description="Polar residues" evidence="1">
    <location>
        <begin position="24"/>
        <end position="35"/>
    </location>
</feature>
<comment type="caution">
    <text evidence="3">The sequence shown here is derived from an EMBL/GenBank/DDBJ whole genome shotgun (WGS) entry which is preliminary data.</text>
</comment>
<proteinExistence type="predicted"/>